<dbReference type="AlphaFoldDB" id="M0MDM1"/>
<evidence type="ECO:0000256" key="2">
    <source>
        <dbReference type="ARBA" id="ARBA00023315"/>
    </source>
</evidence>
<keyword evidence="1 4" id="KW-0808">Transferase</keyword>
<dbReference type="CDD" id="cd04301">
    <property type="entry name" value="NAT_SF"/>
    <property type="match status" value="1"/>
</dbReference>
<comment type="caution">
    <text evidence="4">The sequence shown here is derived from an EMBL/GenBank/DDBJ whole genome shotgun (WGS) entry which is preliminary data.</text>
</comment>
<evidence type="ECO:0000313" key="5">
    <source>
        <dbReference type="Proteomes" id="UP000011669"/>
    </source>
</evidence>
<dbReference type="PROSITE" id="PS51186">
    <property type="entry name" value="GNAT"/>
    <property type="match status" value="1"/>
</dbReference>
<keyword evidence="5" id="KW-1185">Reference proteome</keyword>
<sequence>MNDVSVRAATVDDVAAIQRVARQAWHATYGEFLATEAIDTILADWYAAEEIEAPITSERSVYLVAESEEIVGYASAAPIGAEDDDQEAQLYAIYVDPDRWGDGIGTTLLEAVVDRLAERDVERLRVEVLADNAVGVSFYESRGFERTAEREREIGDQTLSEYVYYRSVPL</sequence>
<dbReference type="InterPro" id="IPR050832">
    <property type="entry name" value="Bact_Acetyltransf"/>
</dbReference>
<dbReference type="STRING" id="1227455.C449_17222"/>
<evidence type="ECO:0000313" key="4">
    <source>
        <dbReference type="EMBL" id="EMA42485.1"/>
    </source>
</evidence>
<organism evidence="4 5">
    <name type="scientific">Halococcus saccharolyticus DSM 5350</name>
    <dbReference type="NCBI Taxonomy" id="1227455"/>
    <lineage>
        <taxon>Archaea</taxon>
        <taxon>Methanobacteriati</taxon>
        <taxon>Methanobacteriota</taxon>
        <taxon>Stenosarchaea group</taxon>
        <taxon>Halobacteria</taxon>
        <taxon>Halobacteriales</taxon>
        <taxon>Halococcaceae</taxon>
        <taxon>Halococcus</taxon>
    </lineage>
</organism>
<dbReference type="Pfam" id="PF00583">
    <property type="entry name" value="Acetyltransf_1"/>
    <property type="match status" value="1"/>
</dbReference>
<dbReference type="RefSeq" id="WP_006079298.1">
    <property type="nucleotide sequence ID" value="NZ_AOMD01000034.1"/>
</dbReference>
<reference evidence="4 5" key="1">
    <citation type="journal article" date="2014" name="PLoS Genet.">
        <title>Phylogenetically driven sequencing of extremely halophilic archaea reveals strategies for static and dynamic osmo-response.</title>
        <authorList>
            <person name="Becker E.A."/>
            <person name="Seitzer P.M."/>
            <person name="Tritt A."/>
            <person name="Larsen D."/>
            <person name="Krusor M."/>
            <person name="Yao A.I."/>
            <person name="Wu D."/>
            <person name="Madern D."/>
            <person name="Eisen J.A."/>
            <person name="Darling A.E."/>
            <person name="Facciotti M.T."/>
        </authorList>
    </citation>
    <scope>NUCLEOTIDE SEQUENCE [LARGE SCALE GENOMIC DNA]</scope>
    <source>
        <strain evidence="4 5">DSM 5350</strain>
    </source>
</reference>
<dbReference type="SUPFAM" id="SSF55729">
    <property type="entry name" value="Acyl-CoA N-acyltransferases (Nat)"/>
    <property type="match status" value="1"/>
</dbReference>
<dbReference type="GO" id="GO:0016747">
    <property type="term" value="F:acyltransferase activity, transferring groups other than amino-acyl groups"/>
    <property type="evidence" value="ECO:0007669"/>
    <property type="project" value="InterPro"/>
</dbReference>
<dbReference type="Proteomes" id="UP000011669">
    <property type="component" value="Unassembled WGS sequence"/>
</dbReference>
<accession>M0MDM1</accession>
<feature type="domain" description="N-acetyltransferase" evidence="3">
    <location>
        <begin position="4"/>
        <end position="169"/>
    </location>
</feature>
<dbReference type="InParanoid" id="M0MDM1"/>
<dbReference type="PANTHER" id="PTHR43877">
    <property type="entry name" value="AMINOALKYLPHOSPHONATE N-ACETYLTRANSFERASE-RELATED-RELATED"/>
    <property type="match status" value="1"/>
</dbReference>
<dbReference type="InterPro" id="IPR000182">
    <property type="entry name" value="GNAT_dom"/>
</dbReference>
<keyword evidence="2" id="KW-0012">Acyltransferase</keyword>
<dbReference type="OrthoDB" id="11597at2157"/>
<name>M0MDM1_9EURY</name>
<dbReference type="FunCoup" id="M0MDM1">
    <property type="interactions" value="1"/>
</dbReference>
<protein>
    <submittedName>
        <fullName evidence="4">GCN5-related N-acetyltransferase</fullName>
    </submittedName>
</protein>
<dbReference type="PANTHER" id="PTHR43877:SF1">
    <property type="entry name" value="ACETYLTRANSFERASE"/>
    <property type="match status" value="1"/>
</dbReference>
<evidence type="ECO:0000256" key="1">
    <source>
        <dbReference type="ARBA" id="ARBA00022679"/>
    </source>
</evidence>
<gene>
    <name evidence="4" type="ORF">C449_17222</name>
</gene>
<dbReference type="EMBL" id="AOMD01000034">
    <property type="protein sequence ID" value="EMA42485.1"/>
    <property type="molecule type" value="Genomic_DNA"/>
</dbReference>
<proteinExistence type="predicted"/>
<evidence type="ECO:0000259" key="3">
    <source>
        <dbReference type="PROSITE" id="PS51186"/>
    </source>
</evidence>
<dbReference type="InterPro" id="IPR016181">
    <property type="entry name" value="Acyl_CoA_acyltransferase"/>
</dbReference>
<dbReference type="Gene3D" id="3.40.630.30">
    <property type="match status" value="1"/>
</dbReference>
<dbReference type="PATRIC" id="fig|1227455.4.peg.3506"/>